<dbReference type="CDD" id="cd20417">
    <property type="entry name" value="Tudor_TDRD4_rpt4"/>
    <property type="match status" value="1"/>
</dbReference>
<keyword evidence="3" id="KW-0862">Zinc</keyword>
<dbReference type="PROSITE" id="PS50304">
    <property type="entry name" value="TUDOR"/>
    <property type="match status" value="3"/>
</dbReference>
<dbReference type="SMART" id="SM00184">
    <property type="entry name" value="RING"/>
    <property type="match status" value="1"/>
</dbReference>
<sequence>MSDSSLRADHPTCKICGVAYTLKEGEIIDNFPQVLLCGHIFCTSCLRLLELNNVITCPECKVESMLPEGGVEGLEVDSRIIGLIYTAKINKMKKPKQRRQHSSPSPEKQETKQGKDVKEAQRALREALSQASINMTNLENIHQALLKGHELQVKREKARLLKELEKVMEKTFSLVSKREAALVAELTHIEQHFPSSRRELFRVEARMRALETAIQKAKQVHQHPSLESYCHLDQLLESLQAPVDVQSFDMKGLSLGSGISYIFQQEDLRRSLKAYLKSIVGDAKIMPEEEVYRDGERNPKEAGPHSKAAQLPPIPVSDTGPNVIIEEIFEESEPVQGVDEETLKSCHEVTTASSNAAARPSTAGPPAQPPPASERHRSQRTNRKMQEENSGRQGVVEEFVIVTHVENPNHFYVRHAAEDKSSVSLYKKINSLCSGDSGLLTVNNTLESGSTVLVKWNEAMWGRATLTEVFQRGHQGPVRYCPVPQLDRISVFFQDYGFCKSYSFRSEELSSDLLIKDLNQRVRTVCMASKSEINRWPPQAIKCSLKDIVPAEVTKGWSIEAKDEFLHAVGSSSVEMQIFAAERSALLVDLKIFPNNSSKKKMPMSLREYLVLLELARFYCPVTWNSKMAQGGRKPLQFYSPVFPRPNIELNAVVYHIDTPSHFYIQLQVDNSEFLLLTAKLQDYYSYESCGKGSRVDDQSMDVYCPVVGQACVARFDDKVWSRARIVDIPGGRKVEVQFVDFGNKKVISVNDIKKIKDEFFSLPAMAIQCYLADVTSPEDDETWSEAAIEKFKSLADQRLVTAVATEAGRRRNGLPVQLFKTGNSSKSLDNIAEMLVNEHMACFKKCIESRDTQNPVVDTTVWDPPFESGLGAEAAPAARGQETSEINEDPQEIQPNLVLPACLKNLRVKVTHVVSPGSFYVQLLNLDKQLKRLYEVLKQDYSRTEPQDVEWKADMYCAAYINGVWERGQICSNVPLKGIAEVLRCDFGNKVKLHVNNLRPLLPSLVGCQLLECALSDIRPAGGRSTWTATACDFISYYLTGAQAIMTITDKTDKRPVPVTLYCSNRAGRDVSIADFLVSEGLALKDRQLRAAPERAAPERAAPERAAPERAAPERAALKPNLEEMPDSKSRVLENRPPNLEIRPPSDQSAQHRPLNTVPPMPAPRTNPPPEKVKTQAYCPPELPHCGRIQMTVSAIGDDGVIYARTHHAERQLEQLRERLQQHIKTLPRLKPYKWKSVLGCVVMGSDMLWYRAHVLEVIGGHVKVRYVDQGLVENIPACHVYPTMLCEDIPQLCIPCQLYGVIPVGKSWQCDATAMLKELLLNRCLDLQVMELPADPLGCLTVHISLDGMSVGKIMVHHQHASADQTVEALGEELLASSHLDLDDWDLDLEGFEESEPVLRVLTYPDLPEKGQRFPVTVKHLRTPNEVFLYLLEEDSCVESGGESLEEALKDVNDEIDNLAILSDFAIEAPCLAQYSDGKYYRAKLLGFAGLNPVKLLVRHVDFGSDDTLPTQKLRQMPAHLLQYPCKAIKVRVAGFKPRSNDLDPERLPYRPEWSMKAVLEMIGLLHSCRTASVTVSTLCLSHQNHINDYNGLLA</sequence>
<evidence type="ECO:0000259" key="7">
    <source>
        <dbReference type="PROSITE" id="PS50304"/>
    </source>
</evidence>
<evidence type="ECO:0000313" key="9">
    <source>
        <dbReference type="Proteomes" id="UP001557470"/>
    </source>
</evidence>
<dbReference type="InterPro" id="IPR001841">
    <property type="entry name" value="Znf_RING"/>
</dbReference>
<protein>
    <recommendedName>
        <fullName evidence="10">RING finger protein 17</fullName>
    </recommendedName>
</protein>
<name>A0ABD0WIS6_UMBPY</name>
<evidence type="ECO:0000256" key="1">
    <source>
        <dbReference type="ARBA" id="ARBA00022723"/>
    </source>
</evidence>
<feature type="region of interest" description="Disordered" evidence="5">
    <location>
        <begin position="1090"/>
        <end position="1174"/>
    </location>
</feature>
<keyword evidence="9" id="KW-1185">Reference proteome</keyword>
<dbReference type="CDD" id="cd20418">
    <property type="entry name" value="Tudor_TDRD4_rpt5"/>
    <property type="match status" value="1"/>
</dbReference>
<keyword evidence="2 4" id="KW-0863">Zinc-finger</keyword>
<feature type="domain" description="Tudor" evidence="7">
    <location>
        <begin position="705"/>
        <end position="763"/>
    </location>
</feature>
<feature type="region of interest" description="Disordered" evidence="5">
    <location>
        <begin position="290"/>
        <end position="318"/>
    </location>
</feature>
<feature type="compositionally biased region" description="Basic residues" evidence="5">
    <location>
        <begin position="92"/>
        <end position="101"/>
    </location>
</feature>
<feature type="domain" description="Tudor" evidence="7">
    <location>
        <begin position="1235"/>
        <end position="1292"/>
    </location>
</feature>
<evidence type="ECO:0000256" key="3">
    <source>
        <dbReference type="ARBA" id="ARBA00022833"/>
    </source>
</evidence>
<feature type="region of interest" description="Disordered" evidence="5">
    <location>
        <begin position="92"/>
        <end position="121"/>
    </location>
</feature>
<dbReference type="InterPro" id="IPR013083">
    <property type="entry name" value="Znf_RING/FYVE/PHD"/>
</dbReference>
<dbReference type="EMBL" id="JAGEUA010000010">
    <property type="protein sequence ID" value="KAL0963607.1"/>
    <property type="molecule type" value="Genomic_DNA"/>
</dbReference>
<evidence type="ECO:0000256" key="5">
    <source>
        <dbReference type="SAM" id="MobiDB-lite"/>
    </source>
</evidence>
<dbReference type="GO" id="GO:0008270">
    <property type="term" value="F:zinc ion binding"/>
    <property type="evidence" value="ECO:0007669"/>
    <property type="project" value="UniProtKB-KW"/>
</dbReference>
<dbReference type="SUPFAM" id="SSF57850">
    <property type="entry name" value="RING/U-box"/>
    <property type="match status" value="1"/>
</dbReference>
<proteinExistence type="predicted"/>
<dbReference type="Gene3D" id="2.40.50.90">
    <property type="match status" value="5"/>
</dbReference>
<reference evidence="8 9" key="1">
    <citation type="submission" date="2024-06" db="EMBL/GenBank/DDBJ databases">
        <authorList>
            <person name="Pan Q."/>
            <person name="Wen M."/>
            <person name="Jouanno E."/>
            <person name="Zahm M."/>
            <person name="Klopp C."/>
            <person name="Cabau C."/>
            <person name="Louis A."/>
            <person name="Berthelot C."/>
            <person name="Parey E."/>
            <person name="Roest Crollius H."/>
            <person name="Montfort J."/>
            <person name="Robinson-Rechavi M."/>
            <person name="Bouchez O."/>
            <person name="Lampietro C."/>
            <person name="Lopez Roques C."/>
            <person name="Donnadieu C."/>
            <person name="Postlethwait J."/>
            <person name="Bobe J."/>
            <person name="Verreycken H."/>
            <person name="Guiguen Y."/>
        </authorList>
    </citation>
    <scope>NUCLEOTIDE SEQUENCE [LARGE SCALE GENOMIC DNA]</scope>
    <source>
        <strain evidence="8">Up_M1</strain>
        <tissue evidence="8">Testis</tissue>
    </source>
</reference>
<dbReference type="InterPro" id="IPR047850">
    <property type="entry name" value="RNF17-like_TUDOR_rpt5"/>
</dbReference>
<evidence type="ECO:0008006" key="10">
    <source>
        <dbReference type="Google" id="ProtNLM"/>
    </source>
</evidence>
<dbReference type="PANTHER" id="PTHR16442">
    <property type="entry name" value="RING FINGER PROTEIN 17"/>
    <property type="match status" value="1"/>
</dbReference>
<feature type="region of interest" description="Disordered" evidence="5">
    <location>
        <begin position="346"/>
        <end position="392"/>
    </location>
</feature>
<keyword evidence="1" id="KW-0479">Metal-binding</keyword>
<dbReference type="Pfam" id="PF13445">
    <property type="entry name" value="zf-RING_UBOX"/>
    <property type="match status" value="1"/>
</dbReference>
<dbReference type="SMART" id="SM00333">
    <property type="entry name" value="TUDOR"/>
    <property type="match status" value="4"/>
</dbReference>
<dbReference type="InterPro" id="IPR017907">
    <property type="entry name" value="Znf_RING_CS"/>
</dbReference>
<dbReference type="SUPFAM" id="SSF63748">
    <property type="entry name" value="Tudor/PWWP/MBT"/>
    <property type="match status" value="5"/>
</dbReference>
<feature type="compositionally biased region" description="Basic and acidic residues" evidence="5">
    <location>
        <begin position="1090"/>
        <end position="1118"/>
    </location>
</feature>
<feature type="domain" description="Tudor" evidence="7">
    <location>
        <begin position="1466"/>
        <end position="1526"/>
    </location>
</feature>
<dbReference type="CDD" id="cd16449">
    <property type="entry name" value="RING-HC"/>
    <property type="match status" value="1"/>
</dbReference>
<dbReference type="PROSITE" id="PS50089">
    <property type="entry name" value="ZF_RING_2"/>
    <property type="match status" value="1"/>
</dbReference>
<dbReference type="Gene3D" id="2.30.30.140">
    <property type="match status" value="4"/>
</dbReference>
<dbReference type="InterPro" id="IPR047849">
    <property type="entry name" value="RNF17-like_TUDOR_rpt4"/>
</dbReference>
<dbReference type="Pfam" id="PF00567">
    <property type="entry name" value="TUDOR"/>
    <property type="match status" value="4"/>
</dbReference>
<evidence type="ECO:0000256" key="4">
    <source>
        <dbReference type="PROSITE-ProRule" id="PRU00175"/>
    </source>
</evidence>
<evidence type="ECO:0000256" key="2">
    <source>
        <dbReference type="ARBA" id="ARBA00022771"/>
    </source>
</evidence>
<dbReference type="PANTHER" id="PTHR16442:SF1">
    <property type="entry name" value="RING FINGER PROTEIN 17"/>
    <property type="match status" value="1"/>
</dbReference>
<feature type="compositionally biased region" description="Pro residues" evidence="5">
    <location>
        <begin position="1158"/>
        <end position="1171"/>
    </location>
</feature>
<dbReference type="PROSITE" id="PS00518">
    <property type="entry name" value="ZF_RING_1"/>
    <property type="match status" value="1"/>
</dbReference>
<dbReference type="Gene3D" id="3.30.40.10">
    <property type="entry name" value="Zinc/RING finger domain, C3HC4 (zinc finger)"/>
    <property type="match status" value="1"/>
</dbReference>
<gene>
    <name evidence="8" type="ORF">UPYG_G00308540</name>
</gene>
<dbReference type="Proteomes" id="UP001557470">
    <property type="component" value="Unassembled WGS sequence"/>
</dbReference>
<dbReference type="InterPro" id="IPR035437">
    <property type="entry name" value="SNase_OB-fold_sf"/>
</dbReference>
<organism evidence="8 9">
    <name type="scientific">Umbra pygmaea</name>
    <name type="common">Eastern mudminnow</name>
    <dbReference type="NCBI Taxonomy" id="75934"/>
    <lineage>
        <taxon>Eukaryota</taxon>
        <taxon>Metazoa</taxon>
        <taxon>Chordata</taxon>
        <taxon>Craniata</taxon>
        <taxon>Vertebrata</taxon>
        <taxon>Euteleostomi</taxon>
        <taxon>Actinopterygii</taxon>
        <taxon>Neopterygii</taxon>
        <taxon>Teleostei</taxon>
        <taxon>Protacanthopterygii</taxon>
        <taxon>Esociformes</taxon>
        <taxon>Umbridae</taxon>
        <taxon>Umbra</taxon>
    </lineage>
</organism>
<feature type="compositionally biased region" description="Basic and acidic residues" evidence="5">
    <location>
        <begin position="290"/>
        <end position="304"/>
    </location>
</feature>
<accession>A0ABD0WIS6</accession>
<feature type="domain" description="RING-type" evidence="6">
    <location>
        <begin position="13"/>
        <end position="61"/>
    </location>
</feature>
<dbReference type="InterPro" id="IPR002999">
    <property type="entry name" value="Tudor"/>
</dbReference>
<comment type="caution">
    <text evidence="8">The sequence shown here is derived from an EMBL/GenBank/DDBJ whole genome shotgun (WGS) entry which is preliminary data.</text>
</comment>
<dbReference type="InterPro" id="IPR027370">
    <property type="entry name" value="Znf-RING_euk"/>
</dbReference>
<feature type="compositionally biased region" description="Basic and acidic residues" evidence="5">
    <location>
        <begin position="107"/>
        <end position="121"/>
    </location>
</feature>
<evidence type="ECO:0000313" key="8">
    <source>
        <dbReference type="EMBL" id="KAL0963607.1"/>
    </source>
</evidence>
<evidence type="ECO:0000259" key="6">
    <source>
        <dbReference type="PROSITE" id="PS50089"/>
    </source>
</evidence>